<feature type="domain" description="Alpha galactosidase C-terminal" evidence="8">
    <location>
        <begin position="344"/>
        <end position="415"/>
    </location>
</feature>
<name>A0ABY7CVB0_9BASI</name>
<dbReference type="Gene3D" id="3.20.20.70">
    <property type="entry name" value="Aldolase class I"/>
    <property type="match status" value="1"/>
</dbReference>
<dbReference type="Proteomes" id="UP001164743">
    <property type="component" value="Chromosome 10A"/>
</dbReference>
<dbReference type="InterPro" id="IPR013785">
    <property type="entry name" value="Aldolase_TIM"/>
</dbReference>
<keyword evidence="4" id="KW-0732">Signal</keyword>
<dbReference type="Gene3D" id="2.60.40.1180">
    <property type="entry name" value="Golgi alpha-mannosidase II"/>
    <property type="match status" value="1"/>
</dbReference>
<reference evidence="9" key="1">
    <citation type="submission" date="2022-10" db="EMBL/GenBank/DDBJ databases">
        <title>Puccinia triticina Genome sequencing and assembly.</title>
        <authorList>
            <person name="Li C."/>
        </authorList>
    </citation>
    <scope>NUCLEOTIDE SEQUENCE</scope>
    <source>
        <strain evidence="9">Pt15</strain>
    </source>
</reference>
<dbReference type="RefSeq" id="XP_053024781.1">
    <property type="nucleotide sequence ID" value="XM_053160848.1"/>
</dbReference>
<dbReference type="Pfam" id="PF16499">
    <property type="entry name" value="Melibiase_2"/>
    <property type="match status" value="1"/>
</dbReference>
<evidence type="ECO:0000256" key="3">
    <source>
        <dbReference type="ARBA" id="ARBA00012755"/>
    </source>
</evidence>
<dbReference type="SUPFAM" id="SSF51011">
    <property type="entry name" value="Glycosyl hydrolase domain"/>
    <property type="match status" value="1"/>
</dbReference>
<dbReference type="InterPro" id="IPR013780">
    <property type="entry name" value="Glyco_hydro_b"/>
</dbReference>
<proteinExistence type="inferred from homology"/>
<evidence type="ECO:0000313" key="9">
    <source>
        <dbReference type="EMBL" id="WAQ89226.1"/>
    </source>
</evidence>
<protein>
    <recommendedName>
        <fullName evidence="3 7">Alpha-galactosidase</fullName>
        <ecNumber evidence="3 7">3.2.1.22</ecNumber>
    </recommendedName>
    <alternativeName>
        <fullName evidence="7">Melibiase</fullName>
    </alternativeName>
</protein>
<keyword evidence="10" id="KW-1185">Reference proteome</keyword>
<dbReference type="SUPFAM" id="SSF51445">
    <property type="entry name" value="(Trans)glycosidases"/>
    <property type="match status" value="1"/>
</dbReference>
<evidence type="ECO:0000256" key="2">
    <source>
        <dbReference type="ARBA" id="ARBA00009743"/>
    </source>
</evidence>
<dbReference type="InterPro" id="IPR041233">
    <property type="entry name" value="Melibiase_C"/>
</dbReference>
<comment type="catalytic activity">
    <reaction evidence="1 7">
        <text>Hydrolysis of terminal, non-reducing alpha-D-galactose residues in alpha-D-galactosides, including galactose oligosaccharides, galactomannans and galactolipids.</text>
        <dbReference type="EC" id="3.2.1.22"/>
    </reaction>
</comment>
<dbReference type="InterPro" id="IPR017853">
    <property type="entry name" value="GH"/>
</dbReference>
<dbReference type="Gene3D" id="2.60.120.260">
    <property type="entry name" value="Galactose-binding domain-like"/>
    <property type="match status" value="1"/>
</dbReference>
<gene>
    <name evidence="9" type="ORF">PtA15_10A650</name>
</gene>
<keyword evidence="6 7" id="KW-0326">Glycosidase</keyword>
<dbReference type="EC" id="3.2.1.22" evidence="3 7"/>
<evidence type="ECO:0000259" key="8">
    <source>
        <dbReference type="Pfam" id="PF17801"/>
    </source>
</evidence>
<keyword evidence="5 7" id="KW-0378">Hydrolase</keyword>
<dbReference type="PANTHER" id="PTHR11452:SF75">
    <property type="entry name" value="ALPHA-GALACTOSIDASE MEL1"/>
    <property type="match status" value="1"/>
</dbReference>
<organism evidence="9 10">
    <name type="scientific">Puccinia triticina</name>
    <dbReference type="NCBI Taxonomy" id="208348"/>
    <lineage>
        <taxon>Eukaryota</taxon>
        <taxon>Fungi</taxon>
        <taxon>Dikarya</taxon>
        <taxon>Basidiomycota</taxon>
        <taxon>Pucciniomycotina</taxon>
        <taxon>Pucciniomycetes</taxon>
        <taxon>Pucciniales</taxon>
        <taxon>Pucciniaceae</taxon>
        <taxon>Puccinia</taxon>
    </lineage>
</organism>
<evidence type="ECO:0000256" key="1">
    <source>
        <dbReference type="ARBA" id="ARBA00001255"/>
    </source>
</evidence>
<sequence length="568" mass="63343">MAIKMNSLSNIHQKSCRFQRIVIAIFTLSAIGFTTQSPAQMATNTQAPVARPKPVLGWNSIGPLGCTGITAEKLRWQADLMAEKGLIKAGYTTFVIECGWEEDYGNYPLVLYDGVMGQDYHSFRDDFRRRGLGLGFGTWGGPQLCPRTEEEAKIYAKPKTDLDGYVFALNELGATYLSHRPCDWGFPQVLQSDMAVELNSRYVQMESAISNRGYQNKMFYATGQWGASPSAVNTKANSWRIADDTLDSWNSFIRTLNTLYPYSIANRGPYNDLGFLQLGENRLTMAEKRTQFCFWAAAKSPLIFSTDVSRLHPDEIELLTNPRAIAVNQDALGQSITLKHRYPDMDIWSGPLSDGSTVAVIINWSDDSSQKNINLEDLGFSSAHVYEVLSGKDLGVVSTTYVSTIEKHGSLFLKFTKTKPARQRTFQRFPVEVAEITGSAILKLTSQGVKVAGNLKADGETGVRWKNIPGSRNGNTVVSFDYVNADLAIGNMDDTKLNFKRTAIIINESTKYDVDFPITGLTWDNMIQGFLVSLPLKPGYNTIRIQAEGDWAPDFHCLSVEQRAQQYF</sequence>
<dbReference type="GeneID" id="77801743"/>
<dbReference type="Pfam" id="PF17801">
    <property type="entry name" value="Melibiase_C"/>
    <property type="match status" value="1"/>
</dbReference>
<keyword evidence="7" id="KW-1015">Disulfide bond</keyword>
<dbReference type="EMBL" id="CP110430">
    <property type="protein sequence ID" value="WAQ89226.1"/>
    <property type="molecule type" value="Genomic_DNA"/>
</dbReference>
<evidence type="ECO:0000256" key="5">
    <source>
        <dbReference type="ARBA" id="ARBA00022801"/>
    </source>
</evidence>
<evidence type="ECO:0000313" key="10">
    <source>
        <dbReference type="Proteomes" id="UP001164743"/>
    </source>
</evidence>
<accession>A0ABY7CVB0</accession>
<dbReference type="PANTHER" id="PTHR11452">
    <property type="entry name" value="ALPHA-GALACTOSIDASE/ALPHA-N-ACETYLGALACTOSAMINIDASE"/>
    <property type="match status" value="1"/>
</dbReference>
<evidence type="ECO:0000256" key="7">
    <source>
        <dbReference type="RuleBase" id="RU361168"/>
    </source>
</evidence>
<evidence type="ECO:0000256" key="6">
    <source>
        <dbReference type="ARBA" id="ARBA00023295"/>
    </source>
</evidence>
<dbReference type="PRINTS" id="PR00740">
    <property type="entry name" value="GLHYDRLASE27"/>
</dbReference>
<comment type="similarity">
    <text evidence="2 7">Belongs to the glycosyl hydrolase 27 family.</text>
</comment>
<dbReference type="InterPro" id="IPR002241">
    <property type="entry name" value="Glyco_hydro_27"/>
</dbReference>
<evidence type="ECO:0000256" key="4">
    <source>
        <dbReference type="ARBA" id="ARBA00022729"/>
    </source>
</evidence>